<dbReference type="GO" id="GO:0003677">
    <property type="term" value="F:DNA binding"/>
    <property type="evidence" value="ECO:0007669"/>
    <property type="project" value="UniProtKB-UniRule"/>
</dbReference>
<evidence type="ECO:0000259" key="10">
    <source>
        <dbReference type="PROSITE" id="PS50884"/>
    </source>
</evidence>
<keyword evidence="3" id="KW-0862">Zinc</keyword>
<dbReference type="EMBL" id="NMUH01000367">
    <property type="protein sequence ID" value="MQL77805.1"/>
    <property type="molecule type" value="Genomic_DNA"/>
</dbReference>
<feature type="region of interest" description="Disordered" evidence="9">
    <location>
        <begin position="207"/>
        <end position="229"/>
    </location>
</feature>
<keyword evidence="7 8" id="KW-0539">Nucleus</keyword>
<feature type="region of interest" description="Disordered" evidence="9">
    <location>
        <begin position="244"/>
        <end position="340"/>
    </location>
</feature>
<protein>
    <recommendedName>
        <fullName evidence="10">Dof-type domain-containing protein</fullName>
    </recommendedName>
</protein>
<evidence type="ECO:0000256" key="3">
    <source>
        <dbReference type="ARBA" id="ARBA00022833"/>
    </source>
</evidence>
<feature type="compositionally biased region" description="Basic and acidic residues" evidence="9">
    <location>
        <begin position="646"/>
        <end position="660"/>
    </location>
</feature>
<dbReference type="PANTHER" id="PTHR31089:SF47">
    <property type="entry name" value="DOF-TYPE DOMAIN-CONTAINING PROTEIN"/>
    <property type="match status" value="1"/>
</dbReference>
<dbReference type="InterPro" id="IPR003851">
    <property type="entry name" value="Znf_Dof"/>
</dbReference>
<dbReference type="PROSITE" id="PS50884">
    <property type="entry name" value="ZF_DOF_2"/>
    <property type="match status" value="1"/>
</dbReference>
<evidence type="ECO:0000256" key="8">
    <source>
        <dbReference type="PROSITE-ProRule" id="PRU00071"/>
    </source>
</evidence>
<accession>A0A843U306</accession>
<proteinExistence type="predicted"/>
<gene>
    <name evidence="11" type="ORF">Taro_010234</name>
</gene>
<keyword evidence="2 8" id="KW-0863">Zinc-finger</keyword>
<comment type="caution">
    <text evidence="11">The sequence shown here is derived from an EMBL/GenBank/DDBJ whole genome shotgun (WGS) entry which is preliminary data.</text>
</comment>
<evidence type="ECO:0000313" key="11">
    <source>
        <dbReference type="EMBL" id="MQL77805.1"/>
    </source>
</evidence>
<evidence type="ECO:0000256" key="1">
    <source>
        <dbReference type="ARBA" id="ARBA00022723"/>
    </source>
</evidence>
<evidence type="ECO:0000256" key="9">
    <source>
        <dbReference type="SAM" id="MobiDB-lite"/>
    </source>
</evidence>
<keyword evidence="6" id="KW-0804">Transcription</keyword>
<dbReference type="PROSITE" id="PS01361">
    <property type="entry name" value="ZF_DOF_1"/>
    <property type="match status" value="1"/>
</dbReference>
<keyword evidence="1" id="KW-0479">Metal-binding</keyword>
<keyword evidence="4" id="KW-0805">Transcription regulation</keyword>
<name>A0A843U306_COLES</name>
<evidence type="ECO:0000256" key="4">
    <source>
        <dbReference type="ARBA" id="ARBA00023015"/>
    </source>
</evidence>
<feature type="region of interest" description="Disordered" evidence="9">
    <location>
        <begin position="624"/>
        <end position="660"/>
    </location>
</feature>
<dbReference type="OrthoDB" id="1927254at2759"/>
<evidence type="ECO:0000256" key="5">
    <source>
        <dbReference type="ARBA" id="ARBA00023125"/>
    </source>
</evidence>
<dbReference type="Pfam" id="PF02701">
    <property type="entry name" value="Zn_ribbon_Dof"/>
    <property type="match status" value="1"/>
</dbReference>
<dbReference type="InterPro" id="IPR045174">
    <property type="entry name" value="Dof"/>
</dbReference>
<dbReference type="AlphaFoldDB" id="A0A843U306"/>
<feature type="domain" description="Dof-type" evidence="10">
    <location>
        <begin position="348"/>
        <end position="402"/>
    </location>
</feature>
<organism evidence="11 12">
    <name type="scientific">Colocasia esculenta</name>
    <name type="common">Wild taro</name>
    <name type="synonym">Arum esculentum</name>
    <dbReference type="NCBI Taxonomy" id="4460"/>
    <lineage>
        <taxon>Eukaryota</taxon>
        <taxon>Viridiplantae</taxon>
        <taxon>Streptophyta</taxon>
        <taxon>Embryophyta</taxon>
        <taxon>Tracheophyta</taxon>
        <taxon>Spermatophyta</taxon>
        <taxon>Magnoliopsida</taxon>
        <taxon>Liliopsida</taxon>
        <taxon>Araceae</taxon>
        <taxon>Aroideae</taxon>
        <taxon>Colocasieae</taxon>
        <taxon>Colocasia</taxon>
    </lineage>
</organism>
<evidence type="ECO:0000256" key="2">
    <source>
        <dbReference type="ARBA" id="ARBA00022771"/>
    </source>
</evidence>
<dbReference type="GO" id="GO:0005634">
    <property type="term" value="C:nucleus"/>
    <property type="evidence" value="ECO:0007669"/>
    <property type="project" value="UniProtKB-SubCell"/>
</dbReference>
<keyword evidence="5 8" id="KW-0238">DNA-binding</keyword>
<reference evidence="11" key="1">
    <citation type="submission" date="2017-07" db="EMBL/GenBank/DDBJ databases">
        <title>Taro Niue Genome Assembly and Annotation.</title>
        <authorList>
            <person name="Atibalentja N."/>
            <person name="Keating K."/>
            <person name="Fields C.J."/>
        </authorList>
    </citation>
    <scope>NUCLEOTIDE SEQUENCE</scope>
    <source>
        <strain evidence="11">Niue_2</strain>
        <tissue evidence="11">Leaf</tissue>
    </source>
</reference>
<dbReference type="GO" id="GO:0003700">
    <property type="term" value="F:DNA-binding transcription factor activity"/>
    <property type="evidence" value="ECO:0007669"/>
    <property type="project" value="InterPro"/>
</dbReference>
<feature type="compositionally biased region" description="Low complexity" evidence="9">
    <location>
        <begin position="244"/>
        <end position="263"/>
    </location>
</feature>
<evidence type="ECO:0000313" key="12">
    <source>
        <dbReference type="Proteomes" id="UP000652761"/>
    </source>
</evidence>
<feature type="region of interest" description="Disordered" evidence="9">
    <location>
        <begin position="470"/>
        <end position="492"/>
    </location>
</feature>
<evidence type="ECO:0000256" key="6">
    <source>
        <dbReference type="ARBA" id="ARBA00023163"/>
    </source>
</evidence>
<feature type="region of interest" description="Disordered" evidence="9">
    <location>
        <begin position="52"/>
        <end position="77"/>
    </location>
</feature>
<comment type="subcellular location">
    <subcellularLocation>
        <location evidence="8">Nucleus</location>
    </subcellularLocation>
</comment>
<feature type="compositionally biased region" description="Basic residues" evidence="9">
    <location>
        <begin position="52"/>
        <end position="64"/>
    </location>
</feature>
<dbReference type="GO" id="GO:0008270">
    <property type="term" value="F:zinc ion binding"/>
    <property type="evidence" value="ECO:0007669"/>
    <property type="project" value="UniProtKB-KW"/>
</dbReference>
<sequence length="738" mass="79461">MILAEVSNANKVAAEAKTLPTRRRPSWSYKHGWDYAPLLPACHRGQQRKYRGCRGQQRKYGGHRGKPETTHSTQLPPRCGGAMLVLSAADVTDPIRRPENSWPRIASAADSDVPLAPTGSSRSAPVISLPFSQRAILFLPFPPPIFMPFLHPLSCRSASPFPPRFVASSALSTPHPPALPPFLLPLLRISSFGGGGCSGLLLCRGKKKCDSGGPACKRRSSGGQMSEARDPAMKLFGNTIQLREGQAAEEAAVEGADPAPAGGADEEAKDTSKEVSSAKTKVSTSERSQELDQFEPDVSSTLNGAEVDDCQIPKQEEGAVGDPKTEHEQNEADSSSQQKVLKKPDKILPCPRCNSLDTKFCYYNNYNVNQPRHFCKNCQRYWTAGGTMRNVPVGAGRRKNKHSASHYRQMLVSSEAIPSPQVDHPNPVHNQVTACVLPGRTRHSKGNGTVLKFGSDRPLCESMSSVLNLEDQKKSAEMGPTHCGDNGEEPSCASSMTTLNGAENKFPDNTTRMESNGVQNCCNGLTSLPPSHCYPGPPWAYPWPPGWNGVAPMASGQCPSEIMYGQENGKSNPFAWNPPVMMAATPFCAPAIPVPFIPASFWGCMSSWPNGVWNMPWIGSTGGASLPSSASNDGCSGNSSPTLGKHSRDTSLPGEDKTEKSLWVPKTLRIDDPDEAAKSSIWATLGIKPDPNESTKKAGIFRAFQPKTDSKVHPSGGTQVLHVNPAALSRSQTFQEST</sequence>
<keyword evidence="12" id="KW-1185">Reference proteome</keyword>
<dbReference type="PANTHER" id="PTHR31089">
    <property type="entry name" value="CYCLIC DOF FACTOR 2"/>
    <property type="match status" value="1"/>
</dbReference>
<dbReference type="Proteomes" id="UP000652761">
    <property type="component" value="Unassembled WGS sequence"/>
</dbReference>
<feature type="compositionally biased region" description="Polar residues" evidence="9">
    <location>
        <begin position="274"/>
        <end position="286"/>
    </location>
</feature>
<feature type="compositionally biased region" description="Polar residues" evidence="9">
    <location>
        <begin position="626"/>
        <end position="642"/>
    </location>
</feature>
<evidence type="ECO:0000256" key="7">
    <source>
        <dbReference type="ARBA" id="ARBA00023242"/>
    </source>
</evidence>